<name>A0AAV7W3H6_PLEWA</name>
<evidence type="ECO:0000256" key="1">
    <source>
        <dbReference type="SAM" id="MobiDB-lite"/>
    </source>
</evidence>
<feature type="transmembrane region" description="Helical" evidence="2">
    <location>
        <begin position="6"/>
        <end position="26"/>
    </location>
</feature>
<organism evidence="3 4">
    <name type="scientific">Pleurodeles waltl</name>
    <name type="common">Iberian ribbed newt</name>
    <dbReference type="NCBI Taxonomy" id="8319"/>
    <lineage>
        <taxon>Eukaryota</taxon>
        <taxon>Metazoa</taxon>
        <taxon>Chordata</taxon>
        <taxon>Craniata</taxon>
        <taxon>Vertebrata</taxon>
        <taxon>Euteleostomi</taxon>
        <taxon>Amphibia</taxon>
        <taxon>Batrachia</taxon>
        <taxon>Caudata</taxon>
        <taxon>Salamandroidea</taxon>
        <taxon>Salamandridae</taxon>
        <taxon>Pleurodelinae</taxon>
        <taxon>Pleurodeles</taxon>
    </lineage>
</organism>
<keyword evidence="2" id="KW-1133">Transmembrane helix</keyword>
<proteinExistence type="predicted"/>
<reference evidence="3" key="1">
    <citation type="journal article" date="2022" name="bioRxiv">
        <title>Sequencing and chromosome-scale assembly of the giantPleurodeles waltlgenome.</title>
        <authorList>
            <person name="Brown T."/>
            <person name="Elewa A."/>
            <person name="Iarovenko S."/>
            <person name="Subramanian E."/>
            <person name="Araus A.J."/>
            <person name="Petzold A."/>
            <person name="Susuki M."/>
            <person name="Suzuki K.-i.T."/>
            <person name="Hayashi T."/>
            <person name="Toyoda A."/>
            <person name="Oliveira C."/>
            <person name="Osipova E."/>
            <person name="Leigh N.D."/>
            <person name="Simon A."/>
            <person name="Yun M.H."/>
        </authorList>
    </citation>
    <scope>NUCLEOTIDE SEQUENCE</scope>
    <source>
        <strain evidence="3">20211129_DDA</strain>
        <tissue evidence="3">Liver</tissue>
    </source>
</reference>
<dbReference type="EMBL" id="JANPWB010000002">
    <property type="protein sequence ID" value="KAJ1208033.1"/>
    <property type="molecule type" value="Genomic_DNA"/>
</dbReference>
<evidence type="ECO:0000256" key="2">
    <source>
        <dbReference type="SAM" id="Phobius"/>
    </source>
</evidence>
<evidence type="ECO:0000313" key="4">
    <source>
        <dbReference type="Proteomes" id="UP001066276"/>
    </source>
</evidence>
<evidence type="ECO:0000313" key="3">
    <source>
        <dbReference type="EMBL" id="KAJ1208033.1"/>
    </source>
</evidence>
<feature type="compositionally biased region" description="Basic and acidic residues" evidence="1">
    <location>
        <begin position="75"/>
        <end position="95"/>
    </location>
</feature>
<dbReference type="AlphaFoldDB" id="A0AAV7W3H6"/>
<feature type="region of interest" description="Disordered" evidence="1">
    <location>
        <begin position="69"/>
        <end position="95"/>
    </location>
</feature>
<gene>
    <name evidence="3" type="ORF">NDU88_003423</name>
</gene>
<sequence>MPAALRAAGALASGALRWVCLSFGLLTRPKGVRRRDAHTHLQPGSGRGIELSRKGSGYRASLERLHYPVGGRQNSLEDKSSRRARTGECMRGSDHQDHLPRCQFVVWSG</sequence>
<keyword evidence="2" id="KW-0472">Membrane</keyword>
<keyword evidence="4" id="KW-1185">Reference proteome</keyword>
<accession>A0AAV7W3H6</accession>
<feature type="region of interest" description="Disordered" evidence="1">
    <location>
        <begin position="34"/>
        <end position="55"/>
    </location>
</feature>
<dbReference type="Proteomes" id="UP001066276">
    <property type="component" value="Chromosome 1_2"/>
</dbReference>
<keyword evidence="2" id="KW-0812">Transmembrane</keyword>
<protein>
    <submittedName>
        <fullName evidence="3">Uncharacterized protein</fullName>
    </submittedName>
</protein>
<comment type="caution">
    <text evidence="3">The sequence shown here is derived from an EMBL/GenBank/DDBJ whole genome shotgun (WGS) entry which is preliminary data.</text>
</comment>